<dbReference type="Pfam" id="PF00535">
    <property type="entry name" value="Glycos_transf_2"/>
    <property type="match status" value="1"/>
</dbReference>
<comment type="caution">
    <text evidence="2">The sequence shown here is derived from an EMBL/GenBank/DDBJ whole genome shotgun (WGS) entry which is preliminary data.</text>
</comment>
<keyword evidence="2" id="KW-0808">Transferase</keyword>
<organism evidence="2 3">
    <name type="scientific">Ferroplasma acidiphilum</name>
    <dbReference type="NCBI Taxonomy" id="74969"/>
    <lineage>
        <taxon>Archaea</taxon>
        <taxon>Methanobacteriati</taxon>
        <taxon>Thermoplasmatota</taxon>
        <taxon>Thermoplasmata</taxon>
        <taxon>Thermoplasmatales</taxon>
        <taxon>Ferroplasmaceae</taxon>
        <taxon>Ferroplasma</taxon>
    </lineage>
</organism>
<evidence type="ECO:0000313" key="3">
    <source>
        <dbReference type="Proteomes" id="UP000546917"/>
    </source>
</evidence>
<dbReference type="SUPFAM" id="SSF53448">
    <property type="entry name" value="Nucleotide-diphospho-sugar transferases"/>
    <property type="match status" value="1"/>
</dbReference>
<dbReference type="EMBL" id="JABGBP010000118">
    <property type="protein sequence ID" value="NOL59934.1"/>
    <property type="molecule type" value="Genomic_DNA"/>
</dbReference>
<dbReference type="Gene3D" id="3.90.550.10">
    <property type="entry name" value="Spore Coat Polysaccharide Biosynthesis Protein SpsA, Chain A"/>
    <property type="match status" value="1"/>
</dbReference>
<reference evidence="2 3" key="1">
    <citation type="submission" date="2020-05" db="EMBL/GenBank/DDBJ databases">
        <authorList>
            <person name="Zhang R."/>
        </authorList>
    </citation>
    <scope>NUCLEOTIDE SEQUENCE [LARGE SCALE GENOMIC DNA]</scope>
    <source>
        <strain evidence="2 3">DSM 28986</strain>
    </source>
</reference>
<protein>
    <submittedName>
        <fullName evidence="2">Glycosyltransferase family 2 protein</fullName>
    </submittedName>
</protein>
<dbReference type="PANTHER" id="PTHR22916:SF3">
    <property type="entry name" value="UDP-GLCNAC:BETAGAL BETA-1,3-N-ACETYLGLUCOSAMINYLTRANSFERASE-LIKE PROTEIN 1"/>
    <property type="match status" value="1"/>
</dbReference>
<sequence length="304" mass="35206">MAKSNNYISVIITAYNRRQYVLDAVKSAIEQSLSRQLYEIIIVKNFHDINIDAFAEEHNVINIYSENKTLSGKILEAIGIARGNILCFLDDDDMFYREKLEYVLNKFNESDNLCYLHNNFTAISSDGKPLAYYNRNPDFNMSSISIRREIINGEAFGNVTKSIDTLIYLYAKESGMELEIDSRELTYYRVTDQSVTHSFTDFNSFVEFSYNSLNIILNSYIQMLSIFHSEETLGILKHKISFTRIRLNIFGGKTAGFKDYLVLLYTPTLESRSYEIKVAIASLFMRKYSAGKLYKNEKMKQEVK</sequence>
<dbReference type="RefSeq" id="WP_171481442.1">
    <property type="nucleotide sequence ID" value="NZ_JABGBP010000118.1"/>
</dbReference>
<dbReference type="InterPro" id="IPR029044">
    <property type="entry name" value="Nucleotide-diphossugar_trans"/>
</dbReference>
<gene>
    <name evidence="2" type="ORF">HLB00_03685</name>
</gene>
<proteinExistence type="predicted"/>
<evidence type="ECO:0000313" key="2">
    <source>
        <dbReference type="EMBL" id="NOL59934.1"/>
    </source>
</evidence>
<feature type="domain" description="Glycosyltransferase 2-like" evidence="1">
    <location>
        <begin position="9"/>
        <end position="118"/>
    </location>
</feature>
<name>A0A7K4FLK7_9ARCH</name>
<dbReference type="Proteomes" id="UP000546917">
    <property type="component" value="Unassembled WGS sequence"/>
</dbReference>
<dbReference type="AlphaFoldDB" id="A0A7K4FLK7"/>
<evidence type="ECO:0000259" key="1">
    <source>
        <dbReference type="Pfam" id="PF00535"/>
    </source>
</evidence>
<dbReference type="InterPro" id="IPR001173">
    <property type="entry name" value="Glyco_trans_2-like"/>
</dbReference>
<dbReference type="PANTHER" id="PTHR22916">
    <property type="entry name" value="GLYCOSYLTRANSFERASE"/>
    <property type="match status" value="1"/>
</dbReference>
<accession>A0A7K4FLK7</accession>
<dbReference type="GO" id="GO:0016758">
    <property type="term" value="F:hexosyltransferase activity"/>
    <property type="evidence" value="ECO:0007669"/>
    <property type="project" value="UniProtKB-ARBA"/>
</dbReference>
<dbReference type="CDD" id="cd00761">
    <property type="entry name" value="Glyco_tranf_GTA_type"/>
    <property type="match status" value="1"/>
</dbReference>